<dbReference type="AlphaFoldDB" id="A0A2N0YWW2"/>
<evidence type="ECO:0000313" key="2">
    <source>
        <dbReference type="Proteomes" id="UP000233375"/>
    </source>
</evidence>
<name>A0A2N0YWW2_9BACI</name>
<dbReference type="EMBL" id="PISE01000064">
    <property type="protein sequence ID" value="PKG21743.1"/>
    <property type="molecule type" value="Genomic_DNA"/>
</dbReference>
<dbReference type="NCBIfam" id="TIGR00654">
    <property type="entry name" value="PhzF_family"/>
    <property type="match status" value="1"/>
</dbReference>
<dbReference type="Proteomes" id="UP000233375">
    <property type="component" value="Unassembled WGS sequence"/>
</dbReference>
<reference evidence="1 2" key="1">
    <citation type="journal article" date="2003" name="Int. J. Syst. Evol. Microbiol.">
        <title>Bacillus nealsonii sp. nov., isolated from a spacecraft-assembly facility, whose spores are gamma-radiation resistant.</title>
        <authorList>
            <person name="Venkateswaran K."/>
            <person name="Kempf M."/>
            <person name="Chen F."/>
            <person name="Satomi M."/>
            <person name="Nicholson W."/>
            <person name="Kern R."/>
        </authorList>
    </citation>
    <scope>NUCLEOTIDE SEQUENCE [LARGE SCALE GENOMIC DNA]</scope>
    <source>
        <strain evidence="1 2">FO-92</strain>
    </source>
</reference>
<proteinExistence type="predicted"/>
<dbReference type="InterPro" id="IPR003719">
    <property type="entry name" value="Phenazine_PhzF-like"/>
</dbReference>
<dbReference type="Pfam" id="PF02567">
    <property type="entry name" value="PhzC-PhzF"/>
    <property type="match status" value="1"/>
</dbReference>
<dbReference type="GO" id="GO:0003824">
    <property type="term" value="F:catalytic activity"/>
    <property type="evidence" value="ECO:0007669"/>
    <property type="project" value="InterPro"/>
</dbReference>
<organism evidence="1 2">
    <name type="scientific">Niallia nealsonii</name>
    <dbReference type="NCBI Taxonomy" id="115979"/>
    <lineage>
        <taxon>Bacteria</taxon>
        <taxon>Bacillati</taxon>
        <taxon>Bacillota</taxon>
        <taxon>Bacilli</taxon>
        <taxon>Bacillales</taxon>
        <taxon>Bacillaceae</taxon>
        <taxon>Niallia</taxon>
    </lineage>
</organism>
<protein>
    <submittedName>
        <fullName evidence="1">Uncharacterized protein</fullName>
    </submittedName>
</protein>
<accession>A0A2N0YWW2</accession>
<keyword evidence="2" id="KW-1185">Reference proteome</keyword>
<evidence type="ECO:0000313" key="1">
    <source>
        <dbReference type="EMBL" id="PKG21743.1"/>
    </source>
</evidence>
<sequence>MNLCGHATMATVYALKTRGFLEDKTTITIEIKAGVFLIHIQTNEQNELSITMKQATSQFKAFAGSIDNLAYSLGISKEDIREDLPIAYGNTGIWTLLIPFQKLETFKRMQPNNKLFPSILKEMPKASL</sequence>
<dbReference type="SUPFAM" id="SSF54506">
    <property type="entry name" value="Diaminopimelate epimerase-like"/>
    <property type="match status" value="1"/>
</dbReference>
<gene>
    <name evidence="1" type="ORF">CWS01_20820</name>
</gene>
<dbReference type="OrthoDB" id="9788221at2"/>
<comment type="caution">
    <text evidence="1">The sequence shown here is derived from an EMBL/GenBank/DDBJ whole genome shotgun (WGS) entry which is preliminary data.</text>
</comment>
<dbReference type="Gene3D" id="3.10.310.10">
    <property type="entry name" value="Diaminopimelate Epimerase, Chain A, domain 1"/>
    <property type="match status" value="2"/>
</dbReference>